<keyword evidence="1" id="KW-0472">Membrane</keyword>
<dbReference type="Pfam" id="PF12412">
    <property type="entry name" value="DUF3667"/>
    <property type="match status" value="1"/>
</dbReference>
<feature type="transmembrane region" description="Helical" evidence="1">
    <location>
        <begin position="174"/>
        <end position="195"/>
    </location>
</feature>
<dbReference type="InterPro" id="IPR022134">
    <property type="entry name" value="DUF3667"/>
</dbReference>
<evidence type="ECO:0000313" key="2">
    <source>
        <dbReference type="EMBL" id="TCD07056.1"/>
    </source>
</evidence>
<keyword evidence="3" id="KW-1185">Reference proteome</keyword>
<dbReference type="Proteomes" id="UP000291485">
    <property type="component" value="Unassembled WGS sequence"/>
</dbReference>
<reference evidence="2 3" key="1">
    <citation type="submission" date="2019-02" db="EMBL/GenBank/DDBJ databases">
        <title>Pedobacter sp. RP-3-11 sp. nov., isolated from Arctic soil.</title>
        <authorList>
            <person name="Dahal R.H."/>
        </authorList>
    </citation>
    <scope>NUCLEOTIDE SEQUENCE [LARGE SCALE GENOMIC DNA]</scope>
    <source>
        <strain evidence="2 3">RP-3-11</strain>
    </source>
</reference>
<organism evidence="2 3">
    <name type="scientific">Pedobacter frigidisoli</name>
    <dbReference type="NCBI Taxonomy" id="2530455"/>
    <lineage>
        <taxon>Bacteria</taxon>
        <taxon>Pseudomonadati</taxon>
        <taxon>Bacteroidota</taxon>
        <taxon>Sphingobacteriia</taxon>
        <taxon>Sphingobacteriales</taxon>
        <taxon>Sphingobacteriaceae</taxon>
        <taxon>Pedobacter</taxon>
    </lineage>
</organism>
<dbReference type="AlphaFoldDB" id="A0A4R0P251"/>
<gene>
    <name evidence="2" type="ORF">EZ449_14795</name>
</gene>
<proteinExistence type="predicted"/>
<sequence>MQVNHCSNCNALNREEDRYCSKCGQEAHVHRFTLAHIFHEFFHAFTHADKGIFFLLKELLIRPGVVAMEYVNGKRKKYFSPFTFFLILAGLFVLSNTFFRPTDAHQKVEIPANIQSIQDPVKKAESVQMFGRAMKAKYFTAKYGNVIAMIAVPFFALFFWLIYFKKQYNYAEHFVANILFVSFSNLAFTLLVFPLEALAKNTPWIAIIPLIGLITQVVYYTYAYKGFMQIKGFFGGAKVFLQSLIGIVIWVMLSMTFMAIYIYQNIHFLDFFKRM</sequence>
<dbReference type="EMBL" id="SJSN01000011">
    <property type="protein sequence ID" value="TCD07056.1"/>
    <property type="molecule type" value="Genomic_DNA"/>
</dbReference>
<accession>A0A4R0P251</accession>
<dbReference type="RefSeq" id="WP_131560174.1">
    <property type="nucleotide sequence ID" value="NZ_SJSN01000011.1"/>
</dbReference>
<name>A0A4R0P251_9SPHI</name>
<evidence type="ECO:0000313" key="3">
    <source>
        <dbReference type="Proteomes" id="UP000291485"/>
    </source>
</evidence>
<feature type="transmembrane region" description="Helical" evidence="1">
    <location>
        <begin position="78"/>
        <end position="99"/>
    </location>
</feature>
<feature type="transmembrane region" description="Helical" evidence="1">
    <location>
        <begin position="243"/>
        <end position="263"/>
    </location>
</feature>
<evidence type="ECO:0000256" key="1">
    <source>
        <dbReference type="SAM" id="Phobius"/>
    </source>
</evidence>
<protein>
    <submittedName>
        <fullName evidence="2">DUF3667 domain-containing protein</fullName>
    </submittedName>
</protein>
<keyword evidence="1" id="KW-0812">Transmembrane</keyword>
<dbReference type="OrthoDB" id="7446256at2"/>
<feature type="transmembrane region" description="Helical" evidence="1">
    <location>
        <begin position="143"/>
        <end position="162"/>
    </location>
</feature>
<feature type="transmembrane region" description="Helical" evidence="1">
    <location>
        <begin position="201"/>
        <end position="222"/>
    </location>
</feature>
<comment type="caution">
    <text evidence="2">The sequence shown here is derived from an EMBL/GenBank/DDBJ whole genome shotgun (WGS) entry which is preliminary data.</text>
</comment>
<keyword evidence="1" id="KW-1133">Transmembrane helix</keyword>